<keyword evidence="1" id="KW-0812">Transmembrane</keyword>
<keyword evidence="1" id="KW-1133">Transmembrane helix</keyword>
<keyword evidence="3" id="KW-1185">Reference proteome</keyword>
<keyword evidence="1" id="KW-0472">Membrane</keyword>
<dbReference type="EMBL" id="JBBXMP010000075">
    <property type="protein sequence ID" value="KAL0063692.1"/>
    <property type="molecule type" value="Genomic_DNA"/>
</dbReference>
<proteinExistence type="predicted"/>
<dbReference type="Proteomes" id="UP001437256">
    <property type="component" value="Unassembled WGS sequence"/>
</dbReference>
<feature type="transmembrane region" description="Helical" evidence="1">
    <location>
        <begin position="46"/>
        <end position="68"/>
    </location>
</feature>
<evidence type="ECO:0000313" key="2">
    <source>
        <dbReference type="EMBL" id="KAL0063692.1"/>
    </source>
</evidence>
<evidence type="ECO:0000313" key="3">
    <source>
        <dbReference type="Proteomes" id="UP001437256"/>
    </source>
</evidence>
<organism evidence="2 3">
    <name type="scientific">Marasmius tenuissimus</name>
    <dbReference type="NCBI Taxonomy" id="585030"/>
    <lineage>
        <taxon>Eukaryota</taxon>
        <taxon>Fungi</taxon>
        <taxon>Dikarya</taxon>
        <taxon>Basidiomycota</taxon>
        <taxon>Agaricomycotina</taxon>
        <taxon>Agaricomycetes</taxon>
        <taxon>Agaricomycetidae</taxon>
        <taxon>Agaricales</taxon>
        <taxon>Marasmiineae</taxon>
        <taxon>Marasmiaceae</taxon>
        <taxon>Marasmius</taxon>
    </lineage>
</organism>
<accession>A0ABR2ZPU3</accession>
<comment type="caution">
    <text evidence="2">The sequence shown here is derived from an EMBL/GenBank/DDBJ whole genome shotgun (WGS) entry which is preliminary data.</text>
</comment>
<evidence type="ECO:0000256" key="1">
    <source>
        <dbReference type="SAM" id="Phobius"/>
    </source>
</evidence>
<reference evidence="2 3" key="1">
    <citation type="submission" date="2024-05" db="EMBL/GenBank/DDBJ databases">
        <title>A draft genome resource for the thread blight pathogen Marasmius tenuissimus strain MS-2.</title>
        <authorList>
            <person name="Yulfo-Soto G.E."/>
            <person name="Baruah I.K."/>
            <person name="Amoako-Attah I."/>
            <person name="Bukari Y."/>
            <person name="Meinhardt L.W."/>
            <person name="Bailey B.A."/>
            <person name="Cohen S.P."/>
        </authorList>
    </citation>
    <scope>NUCLEOTIDE SEQUENCE [LARGE SCALE GENOMIC DNA]</scope>
    <source>
        <strain evidence="2 3">MS-2</strain>
    </source>
</reference>
<name>A0ABR2ZPU3_9AGAR</name>
<sequence>MVPDWQKGGHWICNVMRLFSAFEKGTVPLEYYADLSKTIYAVKTGLIMASIVSGDVIIVSACLIKAALAL</sequence>
<protein>
    <submittedName>
        <fullName evidence="2">Uncharacterized protein</fullName>
    </submittedName>
</protein>
<gene>
    <name evidence="2" type="ORF">AAF712_009384</name>
</gene>